<accession>A0A1Z4KGE5</accession>
<dbReference type="EMBL" id="AP018216">
    <property type="protein sequence ID" value="BAY68042.1"/>
    <property type="molecule type" value="Genomic_DNA"/>
</dbReference>
<dbReference type="AlphaFoldDB" id="A0A1Z4KGE5"/>
<protein>
    <submittedName>
        <fullName evidence="1">Uncharacterized protein</fullName>
    </submittedName>
</protein>
<organism evidence="1 2">
    <name type="scientific">Trichormus variabilis NIES-23</name>
    <dbReference type="NCBI Taxonomy" id="1973479"/>
    <lineage>
        <taxon>Bacteria</taxon>
        <taxon>Bacillati</taxon>
        <taxon>Cyanobacteriota</taxon>
        <taxon>Cyanophyceae</taxon>
        <taxon>Nostocales</taxon>
        <taxon>Nostocaceae</taxon>
        <taxon>Trichormus</taxon>
    </lineage>
</organism>
<dbReference type="Proteomes" id="UP000217507">
    <property type="component" value="Chromosome"/>
</dbReference>
<gene>
    <name evidence="1" type="ORF">NIES23_08250</name>
</gene>
<dbReference type="NCBIfam" id="NF047401">
    <property type="entry name" value="TA_anti_VapB15"/>
    <property type="match status" value="1"/>
</dbReference>
<evidence type="ECO:0000313" key="1">
    <source>
        <dbReference type="EMBL" id="BAY68042.1"/>
    </source>
</evidence>
<name>A0A1Z4KGE5_ANAVA</name>
<reference evidence="1 2" key="1">
    <citation type="submission" date="2017-06" db="EMBL/GenBank/DDBJ databases">
        <title>Genome sequencing of cyanobaciteial culture collection at National Institute for Environmental Studies (NIES).</title>
        <authorList>
            <person name="Hirose Y."/>
            <person name="Shimura Y."/>
            <person name="Fujisawa T."/>
            <person name="Nakamura Y."/>
            <person name="Kawachi M."/>
        </authorList>
    </citation>
    <scope>NUCLEOTIDE SEQUENCE [LARGE SCALE GENOMIC DNA]</scope>
    <source>
        <strain evidence="1 2">NIES-23</strain>
    </source>
</reference>
<evidence type="ECO:0000313" key="2">
    <source>
        <dbReference type="Proteomes" id="UP000217507"/>
    </source>
</evidence>
<sequence length="131" mass="15245">MVASLVALGSLLVSAVILFHAANGVRYCKYKDKKESYKHIIRNKRIFDTMLQNTYQLPLTFEQILTLVKQLSDSEKLLLSKELEKETLNKKLSQLLETFQTDELSLEEITEEVENVRSQIYARKQSNQDNY</sequence>
<proteinExistence type="predicted"/>